<keyword evidence="9" id="KW-1185">Reference proteome</keyword>
<keyword evidence="5 6" id="KW-0472">Membrane</keyword>
<dbReference type="InterPro" id="IPR015867">
    <property type="entry name" value="N-reg_PII/ATP_PRibTrfase_C"/>
</dbReference>
<dbReference type="PANTHER" id="PTHR33545:SF5">
    <property type="entry name" value="UPF0750 MEMBRANE PROTEIN YITT"/>
    <property type="match status" value="1"/>
</dbReference>
<dbReference type="Proteomes" id="UP001299546">
    <property type="component" value="Unassembled WGS sequence"/>
</dbReference>
<dbReference type="PIRSF" id="PIRSF006483">
    <property type="entry name" value="Membrane_protein_YitT"/>
    <property type="match status" value="1"/>
</dbReference>
<evidence type="ECO:0000313" key="8">
    <source>
        <dbReference type="EMBL" id="MCB7386604.1"/>
    </source>
</evidence>
<dbReference type="RefSeq" id="WP_066736618.1">
    <property type="nucleotide sequence ID" value="NZ_JAJCIQ010000002.1"/>
</dbReference>
<evidence type="ECO:0000313" key="9">
    <source>
        <dbReference type="Proteomes" id="UP001299546"/>
    </source>
</evidence>
<dbReference type="CDD" id="cd16380">
    <property type="entry name" value="YitT_C"/>
    <property type="match status" value="1"/>
</dbReference>
<proteinExistence type="predicted"/>
<feature type="domain" description="DUF2179" evidence="7">
    <location>
        <begin position="225"/>
        <end position="279"/>
    </location>
</feature>
<evidence type="ECO:0000256" key="6">
    <source>
        <dbReference type="SAM" id="Phobius"/>
    </source>
</evidence>
<organism evidence="8 9">
    <name type="scientific">Bariatricus massiliensis</name>
    <dbReference type="NCBI Taxonomy" id="1745713"/>
    <lineage>
        <taxon>Bacteria</taxon>
        <taxon>Bacillati</taxon>
        <taxon>Bacillota</taxon>
        <taxon>Clostridia</taxon>
        <taxon>Lachnospirales</taxon>
        <taxon>Lachnospiraceae</taxon>
        <taxon>Bariatricus</taxon>
    </lineage>
</organism>
<dbReference type="InterPro" id="IPR019264">
    <property type="entry name" value="DUF2179"/>
</dbReference>
<evidence type="ECO:0000256" key="3">
    <source>
        <dbReference type="ARBA" id="ARBA00022692"/>
    </source>
</evidence>
<evidence type="ECO:0000256" key="1">
    <source>
        <dbReference type="ARBA" id="ARBA00004651"/>
    </source>
</evidence>
<feature type="transmembrane region" description="Helical" evidence="6">
    <location>
        <begin position="177"/>
        <end position="197"/>
    </location>
</feature>
<dbReference type="PANTHER" id="PTHR33545">
    <property type="entry name" value="UPF0750 MEMBRANE PROTEIN YITT-RELATED"/>
    <property type="match status" value="1"/>
</dbReference>
<feature type="transmembrane region" description="Helical" evidence="6">
    <location>
        <begin position="12"/>
        <end position="34"/>
    </location>
</feature>
<evidence type="ECO:0000256" key="4">
    <source>
        <dbReference type="ARBA" id="ARBA00022989"/>
    </source>
</evidence>
<feature type="transmembrane region" description="Helical" evidence="6">
    <location>
        <begin position="46"/>
        <end position="72"/>
    </location>
</feature>
<dbReference type="Pfam" id="PF10035">
    <property type="entry name" value="DUF2179"/>
    <property type="match status" value="1"/>
</dbReference>
<evidence type="ECO:0000256" key="5">
    <source>
        <dbReference type="ARBA" id="ARBA00023136"/>
    </source>
</evidence>
<name>A0ABS8DFN2_9FIRM</name>
<keyword evidence="3 6" id="KW-0812">Transmembrane</keyword>
<comment type="caution">
    <text evidence="8">The sequence shown here is derived from an EMBL/GenBank/DDBJ whole genome shotgun (WGS) entry which is preliminary data.</text>
</comment>
<feature type="transmembrane region" description="Helical" evidence="6">
    <location>
        <begin position="110"/>
        <end position="128"/>
    </location>
</feature>
<dbReference type="EMBL" id="JAJCIS010000002">
    <property type="protein sequence ID" value="MCB7386604.1"/>
    <property type="molecule type" value="Genomic_DNA"/>
</dbReference>
<dbReference type="Pfam" id="PF02588">
    <property type="entry name" value="YitT_membrane"/>
    <property type="match status" value="1"/>
</dbReference>
<keyword evidence="2" id="KW-1003">Cell membrane</keyword>
<gene>
    <name evidence="8" type="ORF">LIZ65_04830</name>
</gene>
<sequence length="285" mass="31126">MNKNKTLELSKDIAIDIIGGICIAIGTYNFAAMAKFPMVGLNGIALIFYHLFGFPIGTTAMLLNIPIALFCFRILGRRFFLRSVRTIIITSLIMDVVAPLFPVYEGNRMLAAICCGVLSGLGYAMIYMRESSTGGADFIMLSIKAKNPHLTLGKIAFGMDAFIVVIGTVMVSKDVDSLIYGIIITYLLSMVVDKVMYGIDAGKVTLIVTDHGQEVCAKIDEILGRGSTILKGVGSFSKLEKDVVLCACDNKQMYGIRKLIKEIDKKAFLVIMESNEVVGEGFKEE</sequence>
<dbReference type="Gene3D" id="3.30.70.120">
    <property type="match status" value="1"/>
</dbReference>
<comment type="subcellular location">
    <subcellularLocation>
        <location evidence="1">Cell membrane</location>
        <topology evidence="1">Multi-pass membrane protein</topology>
    </subcellularLocation>
</comment>
<evidence type="ECO:0000256" key="2">
    <source>
        <dbReference type="ARBA" id="ARBA00022475"/>
    </source>
</evidence>
<protein>
    <submittedName>
        <fullName evidence="8">YitT family protein</fullName>
    </submittedName>
</protein>
<accession>A0ABS8DFN2</accession>
<feature type="transmembrane region" description="Helical" evidence="6">
    <location>
        <begin position="84"/>
        <end position="104"/>
    </location>
</feature>
<dbReference type="InterPro" id="IPR003740">
    <property type="entry name" value="YitT"/>
</dbReference>
<feature type="transmembrane region" description="Helical" evidence="6">
    <location>
        <begin position="149"/>
        <end position="171"/>
    </location>
</feature>
<reference evidence="8 9" key="1">
    <citation type="submission" date="2021-10" db="EMBL/GenBank/DDBJ databases">
        <title>Collection of gut derived symbiotic bacterial strains cultured from healthy donors.</title>
        <authorList>
            <person name="Lin H."/>
            <person name="Littmann E."/>
            <person name="Kohout C."/>
            <person name="Pamer E.G."/>
        </authorList>
    </citation>
    <scope>NUCLEOTIDE SEQUENCE [LARGE SCALE GENOMIC DNA]</scope>
    <source>
        <strain evidence="8 9">DFI.1.165</strain>
    </source>
</reference>
<evidence type="ECO:0000259" key="7">
    <source>
        <dbReference type="Pfam" id="PF10035"/>
    </source>
</evidence>
<dbReference type="InterPro" id="IPR051461">
    <property type="entry name" value="UPF0750_membrane"/>
</dbReference>
<keyword evidence="4 6" id="KW-1133">Transmembrane helix</keyword>